<reference evidence="1" key="1">
    <citation type="submission" date="2023-07" db="EMBL/GenBank/DDBJ databases">
        <authorList>
            <consortium name="AG Swart"/>
            <person name="Singh M."/>
            <person name="Singh A."/>
            <person name="Seah K."/>
            <person name="Emmerich C."/>
        </authorList>
    </citation>
    <scope>NUCLEOTIDE SEQUENCE</scope>
    <source>
        <strain evidence="1">DP1</strain>
    </source>
</reference>
<accession>A0AAD1XZ41</accession>
<gene>
    <name evidence="1" type="ORF">ECRASSUSDP1_LOCUS23056</name>
</gene>
<keyword evidence="2" id="KW-1185">Reference proteome</keyword>
<dbReference type="EMBL" id="CAMPGE010023688">
    <property type="protein sequence ID" value="CAI2381599.1"/>
    <property type="molecule type" value="Genomic_DNA"/>
</dbReference>
<name>A0AAD1XZ41_EUPCR</name>
<comment type="caution">
    <text evidence="1">The sequence shown here is derived from an EMBL/GenBank/DDBJ whole genome shotgun (WGS) entry which is preliminary data.</text>
</comment>
<dbReference type="AlphaFoldDB" id="A0AAD1XZ41"/>
<sequence length="53" mass="6222">MVTFICVGKLLNKNPEKIVFIRKINKMRVLQGMSTLEEKLRGFFLICMLLEFS</sequence>
<evidence type="ECO:0000313" key="2">
    <source>
        <dbReference type="Proteomes" id="UP001295684"/>
    </source>
</evidence>
<evidence type="ECO:0000313" key="1">
    <source>
        <dbReference type="EMBL" id="CAI2381599.1"/>
    </source>
</evidence>
<proteinExistence type="predicted"/>
<organism evidence="1 2">
    <name type="scientific">Euplotes crassus</name>
    <dbReference type="NCBI Taxonomy" id="5936"/>
    <lineage>
        <taxon>Eukaryota</taxon>
        <taxon>Sar</taxon>
        <taxon>Alveolata</taxon>
        <taxon>Ciliophora</taxon>
        <taxon>Intramacronucleata</taxon>
        <taxon>Spirotrichea</taxon>
        <taxon>Hypotrichia</taxon>
        <taxon>Euplotida</taxon>
        <taxon>Euplotidae</taxon>
        <taxon>Moneuplotes</taxon>
    </lineage>
</organism>
<dbReference type="Proteomes" id="UP001295684">
    <property type="component" value="Unassembled WGS sequence"/>
</dbReference>
<protein>
    <submittedName>
        <fullName evidence="1">Uncharacterized protein</fullName>
    </submittedName>
</protein>